<reference evidence="2 3" key="1">
    <citation type="journal article" date="2018" name="Sci. Rep.">
        <title>Genomic signatures of local adaptation to the degree of environmental predictability in rotifers.</title>
        <authorList>
            <person name="Franch-Gras L."/>
            <person name="Hahn C."/>
            <person name="Garcia-Roger E.M."/>
            <person name="Carmona M.J."/>
            <person name="Serra M."/>
            <person name="Gomez A."/>
        </authorList>
    </citation>
    <scope>NUCLEOTIDE SEQUENCE [LARGE SCALE GENOMIC DNA]</scope>
    <source>
        <strain evidence="2">HYR1</strain>
    </source>
</reference>
<organism evidence="2 3">
    <name type="scientific">Brachionus plicatilis</name>
    <name type="common">Marine rotifer</name>
    <name type="synonym">Brachionus muelleri</name>
    <dbReference type="NCBI Taxonomy" id="10195"/>
    <lineage>
        <taxon>Eukaryota</taxon>
        <taxon>Metazoa</taxon>
        <taxon>Spiralia</taxon>
        <taxon>Gnathifera</taxon>
        <taxon>Rotifera</taxon>
        <taxon>Eurotatoria</taxon>
        <taxon>Monogononta</taxon>
        <taxon>Pseudotrocha</taxon>
        <taxon>Ploima</taxon>
        <taxon>Brachionidae</taxon>
        <taxon>Brachionus</taxon>
    </lineage>
</organism>
<evidence type="ECO:0000313" key="3">
    <source>
        <dbReference type="Proteomes" id="UP000276133"/>
    </source>
</evidence>
<protein>
    <submittedName>
        <fullName evidence="2">Uncharacterized protein</fullName>
    </submittedName>
</protein>
<keyword evidence="1" id="KW-0472">Membrane</keyword>
<feature type="transmembrane region" description="Helical" evidence="1">
    <location>
        <begin position="41"/>
        <end position="63"/>
    </location>
</feature>
<name>A0A3M7R701_BRAPC</name>
<keyword evidence="3" id="KW-1185">Reference proteome</keyword>
<keyword evidence="1" id="KW-0812">Transmembrane</keyword>
<comment type="caution">
    <text evidence="2">The sequence shown here is derived from an EMBL/GenBank/DDBJ whole genome shotgun (WGS) entry which is preliminary data.</text>
</comment>
<proteinExistence type="predicted"/>
<feature type="transmembrane region" description="Helical" evidence="1">
    <location>
        <begin position="12"/>
        <end position="35"/>
    </location>
</feature>
<keyword evidence="1" id="KW-1133">Transmembrane helix</keyword>
<dbReference type="AlphaFoldDB" id="A0A3M7R701"/>
<dbReference type="Proteomes" id="UP000276133">
    <property type="component" value="Unassembled WGS sequence"/>
</dbReference>
<evidence type="ECO:0000313" key="2">
    <source>
        <dbReference type="EMBL" id="RNA19028.1"/>
    </source>
</evidence>
<sequence length="77" mass="8849">MITDMMNRQNKMIISINATLASCWYFSSSFIFSQLLGDGAFIWQIFFRLDFLLGSSTGGKRLFSKVSMKTNRLIRPV</sequence>
<gene>
    <name evidence="2" type="ORF">BpHYR1_054272</name>
</gene>
<dbReference type="EMBL" id="REGN01004119">
    <property type="protein sequence ID" value="RNA19028.1"/>
    <property type="molecule type" value="Genomic_DNA"/>
</dbReference>
<accession>A0A3M7R701</accession>
<evidence type="ECO:0000256" key="1">
    <source>
        <dbReference type="SAM" id="Phobius"/>
    </source>
</evidence>